<evidence type="ECO:0000313" key="2">
    <source>
        <dbReference type="Proteomes" id="UP000523000"/>
    </source>
</evidence>
<comment type="caution">
    <text evidence="1">The sequence shown here is derived from an EMBL/GenBank/DDBJ whole genome shotgun (WGS) entry which is preliminary data.</text>
</comment>
<gene>
    <name evidence="1" type="ORF">E9229_002417</name>
</gene>
<sequence length="79" mass="8179">MMSNTKRTSPALTATQMTPARVTSSFRGCVGCLDGIFGLEGVGFFAECGPGVGSLDGLGHGSEATFFTTLRQGTPSMRD</sequence>
<dbReference type="AlphaFoldDB" id="A0A839QQF6"/>
<reference evidence="1 2" key="1">
    <citation type="submission" date="2020-08" db="EMBL/GenBank/DDBJ databases">
        <title>Sequencing the genomes of 1000 actinobacteria strains.</title>
        <authorList>
            <person name="Klenk H.-P."/>
        </authorList>
    </citation>
    <scope>NUCLEOTIDE SEQUENCE [LARGE SCALE GENOMIC DNA]</scope>
    <source>
        <strain evidence="1 2">DSM 22826</strain>
    </source>
</reference>
<evidence type="ECO:0000313" key="1">
    <source>
        <dbReference type="EMBL" id="MBB2996226.1"/>
    </source>
</evidence>
<proteinExistence type="predicted"/>
<accession>A0A839QQF6</accession>
<organism evidence="1 2">
    <name type="scientific">Paeniglutamicibacter cryotolerans</name>
    <dbReference type="NCBI Taxonomy" id="670079"/>
    <lineage>
        <taxon>Bacteria</taxon>
        <taxon>Bacillati</taxon>
        <taxon>Actinomycetota</taxon>
        <taxon>Actinomycetes</taxon>
        <taxon>Micrococcales</taxon>
        <taxon>Micrococcaceae</taxon>
        <taxon>Paeniglutamicibacter</taxon>
    </lineage>
</organism>
<protein>
    <submittedName>
        <fullName evidence="1">Uncharacterized protein</fullName>
    </submittedName>
</protein>
<keyword evidence="2" id="KW-1185">Reference proteome</keyword>
<dbReference type="EMBL" id="JACHVS010000001">
    <property type="protein sequence ID" value="MBB2996226.1"/>
    <property type="molecule type" value="Genomic_DNA"/>
</dbReference>
<name>A0A839QQF6_9MICC</name>
<dbReference type="Proteomes" id="UP000523000">
    <property type="component" value="Unassembled WGS sequence"/>
</dbReference>